<reference evidence="1" key="1">
    <citation type="submission" date="2023-10" db="EMBL/GenBank/DDBJ databases">
        <authorList>
            <person name="Rodriguez Cubillos JULIANA M."/>
            <person name="De Vega J."/>
        </authorList>
    </citation>
    <scope>NUCLEOTIDE SEQUENCE</scope>
</reference>
<dbReference type="EMBL" id="CASHSV030000034">
    <property type="protein sequence ID" value="CAJ2644427.1"/>
    <property type="molecule type" value="Genomic_DNA"/>
</dbReference>
<evidence type="ECO:0000313" key="1">
    <source>
        <dbReference type="EMBL" id="CAJ2644427.1"/>
    </source>
</evidence>
<organism evidence="1 2">
    <name type="scientific">Trifolium pratense</name>
    <name type="common">Red clover</name>
    <dbReference type="NCBI Taxonomy" id="57577"/>
    <lineage>
        <taxon>Eukaryota</taxon>
        <taxon>Viridiplantae</taxon>
        <taxon>Streptophyta</taxon>
        <taxon>Embryophyta</taxon>
        <taxon>Tracheophyta</taxon>
        <taxon>Spermatophyta</taxon>
        <taxon>Magnoliopsida</taxon>
        <taxon>eudicotyledons</taxon>
        <taxon>Gunneridae</taxon>
        <taxon>Pentapetalae</taxon>
        <taxon>rosids</taxon>
        <taxon>fabids</taxon>
        <taxon>Fabales</taxon>
        <taxon>Fabaceae</taxon>
        <taxon>Papilionoideae</taxon>
        <taxon>50 kb inversion clade</taxon>
        <taxon>NPAAA clade</taxon>
        <taxon>Hologalegina</taxon>
        <taxon>IRL clade</taxon>
        <taxon>Trifolieae</taxon>
        <taxon>Trifolium</taxon>
    </lineage>
</organism>
<protein>
    <submittedName>
        <fullName evidence="1">Uncharacterized protein</fullName>
    </submittedName>
</protein>
<keyword evidence="2" id="KW-1185">Reference proteome</keyword>
<dbReference type="Proteomes" id="UP001177021">
    <property type="component" value="Unassembled WGS sequence"/>
</dbReference>
<evidence type="ECO:0000313" key="2">
    <source>
        <dbReference type="Proteomes" id="UP001177021"/>
    </source>
</evidence>
<name>A0ACB0JLF5_TRIPR</name>
<gene>
    <name evidence="1" type="ORF">MILVUS5_LOCUS13454</name>
</gene>
<accession>A0ACB0JLF5</accession>
<sequence>MQQVVNIVRGEVALSANHSKGNMYSSIREFQILKAFDVKCHPPSTPKIIQVNWSCPPLTWVKCNTNGASRGFPRASACGGIFRDHGGSFLGGFSESLGISNAFQAEVKGVICAIEFAAVKGWTNFWLECDSSLTIQAFSSLSLVPWRLQNRWSNYLDIIRGFRLRVTQIFREGNSYADKLANHGL</sequence>
<proteinExistence type="predicted"/>
<comment type="caution">
    <text evidence="1">The sequence shown here is derived from an EMBL/GenBank/DDBJ whole genome shotgun (WGS) entry which is preliminary data.</text>
</comment>